<evidence type="ECO:0000256" key="5">
    <source>
        <dbReference type="ARBA" id="ARBA00038063"/>
    </source>
</evidence>
<dbReference type="SUPFAM" id="SSF53178">
    <property type="entry name" value="Peptidyl-tRNA hydrolase-like"/>
    <property type="match status" value="1"/>
</dbReference>
<keyword evidence="2" id="KW-0820">tRNA-binding</keyword>
<keyword evidence="7" id="KW-1185">Reference proteome</keyword>
<reference evidence="6" key="2">
    <citation type="submission" date="2021-01" db="EMBL/GenBank/DDBJ databases">
        <authorList>
            <person name="Schikora-Tamarit M.A."/>
        </authorList>
    </citation>
    <scope>NUCLEOTIDE SEQUENCE</scope>
    <source>
        <strain evidence="6">CBS6075</strain>
    </source>
</reference>
<keyword evidence="3" id="KW-0378">Hydrolase</keyword>
<dbReference type="GeneID" id="70232600"/>
<dbReference type="CDD" id="cd00462">
    <property type="entry name" value="PTH"/>
    <property type="match status" value="1"/>
</dbReference>
<reference evidence="6" key="1">
    <citation type="journal article" date="2021" name="Open Biol.">
        <title>Shared evolutionary footprints suggest mitochondrial oxidative damage underlies multiple complex I losses in fungi.</title>
        <authorList>
            <person name="Schikora-Tamarit M.A."/>
            <person name="Marcet-Houben M."/>
            <person name="Nosek J."/>
            <person name="Gabaldon T."/>
        </authorList>
    </citation>
    <scope>NUCLEOTIDE SEQUENCE</scope>
    <source>
        <strain evidence="6">CBS6075</strain>
    </source>
</reference>
<dbReference type="PANTHER" id="PTHR17224">
    <property type="entry name" value="PEPTIDYL-TRNA HYDROLASE"/>
    <property type="match status" value="1"/>
</dbReference>
<evidence type="ECO:0000256" key="2">
    <source>
        <dbReference type="ARBA" id="ARBA00022555"/>
    </source>
</evidence>
<dbReference type="InterPro" id="IPR036416">
    <property type="entry name" value="Pept_tRNA_hydro_sf"/>
</dbReference>
<comment type="similarity">
    <text evidence="5">Belongs to the PTH family.</text>
</comment>
<dbReference type="OrthoDB" id="1711136at2759"/>
<gene>
    <name evidence="6" type="ORF">OGAPHI_000632</name>
</gene>
<dbReference type="GO" id="GO:0004045">
    <property type="term" value="F:peptidyl-tRNA hydrolase activity"/>
    <property type="evidence" value="ECO:0007669"/>
    <property type="project" value="UniProtKB-EC"/>
</dbReference>
<dbReference type="PROSITE" id="PS01196">
    <property type="entry name" value="PEPT_TRNA_HYDROL_2"/>
    <property type="match status" value="1"/>
</dbReference>
<dbReference type="InterPro" id="IPR018171">
    <property type="entry name" value="Pept_tRNA_hydro_CS"/>
</dbReference>
<organism evidence="6 7">
    <name type="scientific">Ogataea philodendri</name>
    <dbReference type="NCBI Taxonomy" id="1378263"/>
    <lineage>
        <taxon>Eukaryota</taxon>
        <taxon>Fungi</taxon>
        <taxon>Dikarya</taxon>
        <taxon>Ascomycota</taxon>
        <taxon>Saccharomycotina</taxon>
        <taxon>Pichiomycetes</taxon>
        <taxon>Pichiales</taxon>
        <taxon>Pichiaceae</taxon>
        <taxon>Ogataea</taxon>
    </lineage>
</organism>
<proteinExistence type="inferred from homology"/>
<dbReference type="PANTHER" id="PTHR17224:SF1">
    <property type="entry name" value="PEPTIDYL-TRNA HYDROLASE"/>
    <property type="match status" value="1"/>
</dbReference>
<dbReference type="GO" id="GO:0000049">
    <property type="term" value="F:tRNA binding"/>
    <property type="evidence" value="ECO:0007669"/>
    <property type="project" value="UniProtKB-KW"/>
</dbReference>
<dbReference type="InterPro" id="IPR001328">
    <property type="entry name" value="Pept_tRNA_hydro"/>
</dbReference>
<comment type="caution">
    <text evidence="6">The sequence shown here is derived from an EMBL/GenBank/DDBJ whole genome shotgun (WGS) entry which is preliminary data.</text>
</comment>
<evidence type="ECO:0000256" key="4">
    <source>
        <dbReference type="ARBA" id="ARBA00022884"/>
    </source>
</evidence>
<dbReference type="RefSeq" id="XP_046064289.1">
    <property type="nucleotide sequence ID" value="XM_046207615.1"/>
</dbReference>
<evidence type="ECO:0000256" key="1">
    <source>
        <dbReference type="ARBA" id="ARBA00013260"/>
    </source>
</evidence>
<name>A0A9P8T9J1_9ASCO</name>
<dbReference type="EC" id="3.1.1.29" evidence="1"/>
<dbReference type="AlphaFoldDB" id="A0A9P8T9J1"/>
<dbReference type="Gene3D" id="3.40.50.1470">
    <property type="entry name" value="Peptidyl-tRNA hydrolase"/>
    <property type="match status" value="1"/>
</dbReference>
<dbReference type="NCBIfam" id="TIGR00447">
    <property type="entry name" value="pth"/>
    <property type="match status" value="1"/>
</dbReference>
<evidence type="ECO:0000313" key="6">
    <source>
        <dbReference type="EMBL" id="KAH3670921.1"/>
    </source>
</evidence>
<sequence length="214" mass="23803">MLNLLQFVRSSSTVSRIASANDKPVLIMVASIGNPEAQYHGTRHSVGHLVIQKLSQDSGYSQIKTIDKYKFKTNPDYPDVLLYQNPGFMNTSGKNLLKPWKSVVALSQWNPVLVILHDELDIDLGKIRVRKQNSSPRGHNGLKSIQQHIGKGYNAVQIGIGRDPSGNKDSNTVANYVLGKFSAEETQRLDDDVVPKIAALIQEMRQGKHIFDTL</sequence>
<accession>A0A9P8T9J1</accession>
<dbReference type="EMBL" id="JAEUBE010000084">
    <property type="protein sequence ID" value="KAH3670921.1"/>
    <property type="molecule type" value="Genomic_DNA"/>
</dbReference>
<dbReference type="Proteomes" id="UP000769157">
    <property type="component" value="Unassembled WGS sequence"/>
</dbReference>
<evidence type="ECO:0000313" key="7">
    <source>
        <dbReference type="Proteomes" id="UP000769157"/>
    </source>
</evidence>
<protein>
    <recommendedName>
        <fullName evidence="1">peptidyl-tRNA hydrolase</fullName>
        <ecNumber evidence="1">3.1.1.29</ecNumber>
    </recommendedName>
</protein>
<keyword evidence="4" id="KW-0694">RNA-binding</keyword>
<evidence type="ECO:0000256" key="3">
    <source>
        <dbReference type="ARBA" id="ARBA00022801"/>
    </source>
</evidence>
<dbReference type="Pfam" id="PF01195">
    <property type="entry name" value="Pept_tRNA_hydro"/>
    <property type="match status" value="1"/>
</dbReference>